<gene>
    <name evidence="1" type="ORF">XIS1_1480004</name>
</gene>
<proteinExistence type="predicted"/>
<evidence type="ECO:0000313" key="2">
    <source>
        <dbReference type="Proteomes" id="UP000196435"/>
    </source>
</evidence>
<sequence length="43" mass="4991">MFLNIVEVLLNKLTNQYVNGILYMQFVAVGEPHVKNRNLQTEV</sequence>
<organism evidence="1 2">
    <name type="scientific">Xenorhabdus innexi</name>
    <dbReference type="NCBI Taxonomy" id="290109"/>
    <lineage>
        <taxon>Bacteria</taxon>
        <taxon>Pseudomonadati</taxon>
        <taxon>Pseudomonadota</taxon>
        <taxon>Gammaproteobacteria</taxon>
        <taxon>Enterobacterales</taxon>
        <taxon>Morganellaceae</taxon>
        <taxon>Xenorhabdus</taxon>
    </lineage>
</organism>
<dbReference type="EMBL" id="FTLG01000055">
    <property type="protein sequence ID" value="SIP72445.1"/>
    <property type="molecule type" value="Genomic_DNA"/>
</dbReference>
<reference evidence="2" key="1">
    <citation type="submission" date="2016-12" db="EMBL/GenBank/DDBJ databases">
        <authorList>
            <person name="Gaudriault S."/>
        </authorList>
    </citation>
    <scope>NUCLEOTIDE SEQUENCE [LARGE SCALE GENOMIC DNA]</scope>
    <source>
        <strain evidence="2">HGB1681 (deposited as PTA-6826 in the American Type Culture Collection)</strain>
    </source>
</reference>
<dbReference type="AlphaFoldDB" id="A0A1N6MUA7"/>
<evidence type="ECO:0000313" key="1">
    <source>
        <dbReference type="EMBL" id="SIP72445.1"/>
    </source>
</evidence>
<accession>A0A1N6MUA7</accession>
<protein>
    <submittedName>
        <fullName evidence="1">Uncharacterized protein</fullName>
    </submittedName>
</protein>
<dbReference type="Proteomes" id="UP000196435">
    <property type="component" value="Unassembled WGS sequence"/>
</dbReference>
<name>A0A1N6MUA7_9GAMM</name>